<gene>
    <name evidence="1" type="ORF">ABID08_000166</name>
</gene>
<reference evidence="1 2" key="1">
    <citation type="submission" date="2024-06" db="EMBL/GenBank/DDBJ databases">
        <title>Genomic Encyclopedia of Type Strains, Phase IV (KMG-IV): sequencing the most valuable type-strain genomes for metagenomic binning, comparative biology and taxonomic classification.</title>
        <authorList>
            <person name="Goeker M."/>
        </authorList>
    </citation>
    <scope>NUCLEOTIDE SEQUENCE [LARGE SCALE GENOMIC DNA]</scope>
    <source>
        <strain evidence="1 2">DSM 29288</strain>
    </source>
</reference>
<dbReference type="Proteomes" id="UP001549077">
    <property type="component" value="Unassembled WGS sequence"/>
</dbReference>
<organism evidence="1 2">
    <name type="scientific">Rhizobium binae</name>
    <dbReference type="NCBI Taxonomy" id="1138190"/>
    <lineage>
        <taxon>Bacteria</taxon>
        <taxon>Pseudomonadati</taxon>
        <taxon>Pseudomonadota</taxon>
        <taxon>Alphaproteobacteria</taxon>
        <taxon>Hyphomicrobiales</taxon>
        <taxon>Rhizobiaceae</taxon>
        <taxon>Rhizobium/Agrobacterium group</taxon>
        <taxon>Rhizobium</taxon>
    </lineage>
</organism>
<dbReference type="EMBL" id="JBEPMY010000001">
    <property type="protein sequence ID" value="MET3752827.1"/>
    <property type="molecule type" value="Genomic_DNA"/>
</dbReference>
<sequence>MTSIDVVVGAGIAGTEKSAFADKAKAGFGEG</sequence>
<comment type="caution">
    <text evidence="1">The sequence shown here is derived from an EMBL/GenBank/DDBJ whole genome shotgun (WGS) entry which is preliminary data.</text>
</comment>
<evidence type="ECO:0000313" key="2">
    <source>
        <dbReference type="Proteomes" id="UP001549077"/>
    </source>
</evidence>
<evidence type="ECO:0000313" key="1">
    <source>
        <dbReference type="EMBL" id="MET3752827.1"/>
    </source>
</evidence>
<accession>A0ABV2M8M8</accession>
<keyword evidence="2" id="KW-1185">Reference proteome</keyword>
<name>A0ABV2M8M8_9HYPH</name>
<protein>
    <submittedName>
        <fullName evidence="1">Uncharacterized protein</fullName>
    </submittedName>
</protein>
<proteinExistence type="predicted"/>